<proteinExistence type="predicted"/>
<sequence length="280" mass="30864">MHIMELLGRCRVKIQDEKVVETTEPLIEWCPLFDKVRGIKRITPEAAAKNAEFRMREHGMFTPRRKLEMKTFVSFGASETMMTGISRGLIDAAVTVCDGAGTVISDSPSLVQGMGGWISGLLETEPIPEVIEYIKKKGGIVLSPGDARIDQLEGARIAAQKYRRFAVTVTDAETAFKLRELEKETGCRILIVGVHLTGISRDDAERLLSAADIVTGCASKHIRVLVKPLVQVGTAVPLFGLTQWGKELLVERAKDVEQPILINTMPLPVLPDQKQPRPLV</sequence>
<dbReference type="HOGENOM" id="CLU_982163_0_0_2"/>
<keyword evidence="2" id="KW-1185">Reference proteome</keyword>
<dbReference type="KEGG" id="mtp:Mthe_1605"/>
<accession>A0B9J8</accession>
<dbReference type="PIRSF" id="PIRSF004929">
    <property type="entry name" value="UCP004929"/>
    <property type="match status" value="1"/>
</dbReference>
<dbReference type="InterPro" id="IPR009181">
    <property type="entry name" value="Methan_mark_8"/>
</dbReference>
<dbReference type="AlphaFoldDB" id="A0B9J8"/>
<evidence type="ECO:0000313" key="1">
    <source>
        <dbReference type="EMBL" id="ABK15372.1"/>
    </source>
</evidence>
<evidence type="ECO:0000313" key="2">
    <source>
        <dbReference type="Proteomes" id="UP000000674"/>
    </source>
</evidence>
<dbReference type="NCBIfam" id="TIGR03275">
    <property type="entry name" value="methan_mark_8"/>
    <property type="match status" value="1"/>
</dbReference>
<protein>
    <recommendedName>
        <fullName evidence="3">Methanogenesis marker protein 8</fullName>
    </recommendedName>
</protein>
<evidence type="ECO:0008006" key="3">
    <source>
        <dbReference type="Google" id="ProtNLM"/>
    </source>
</evidence>
<name>A0B9J8_METTP</name>
<dbReference type="Pfam" id="PF09872">
    <property type="entry name" value="DUF2099"/>
    <property type="match status" value="1"/>
</dbReference>
<organism evidence="1 2">
    <name type="scientific">Methanothrix thermoacetophila (strain DSM 6194 / JCM 14653 / NBRC 101360 / PT)</name>
    <name type="common">Methanosaeta thermophila</name>
    <dbReference type="NCBI Taxonomy" id="349307"/>
    <lineage>
        <taxon>Archaea</taxon>
        <taxon>Methanobacteriati</taxon>
        <taxon>Methanobacteriota</taxon>
        <taxon>Stenosarchaea group</taxon>
        <taxon>Methanomicrobia</taxon>
        <taxon>Methanotrichales</taxon>
        <taxon>Methanotrichaceae</taxon>
        <taxon>Methanothrix</taxon>
    </lineage>
</organism>
<reference evidence="1 2" key="1">
    <citation type="submission" date="2006-10" db="EMBL/GenBank/DDBJ databases">
        <title>Complete sequence of Methanosaeta thermophila PT.</title>
        <authorList>
            <consortium name="US DOE Joint Genome Institute"/>
            <person name="Copeland A."/>
            <person name="Lucas S."/>
            <person name="Lapidus A."/>
            <person name="Barry K."/>
            <person name="Detter J.C."/>
            <person name="Glavina del Rio T."/>
            <person name="Hammon N."/>
            <person name="Israni S."/>
            <person name="Pitluck S."/>
            <person name="Chain P."/>
            <person name="Malfatti S."/>
            <person name="Shin M."/>
            <person name="Vergez L."/>
            <person name="Schmutz J."/>
            <person name="Larimer F."/>
            <person name="Land M."/>
            <person name="Hauser L."/>
            <person name="Kyrpides N."/>
            <person name="Kim E."/>
            <person name="Smith K.S."/>
            <person name="Ingram-Smith C."/>
            <person name="Richardson P."/>
        </authorList>
    </citation>
    <scope>NUCLEOTIDE SEQUENCE [LARGE SCALE GENOMIC DNA]</scope>
    <source>
        <strain evidence="2">DSM 6194 / JCM 14653 / NBRC 101360 / PT</strain>
    </source>
</reference>
<dbReference type="Proteomes" id="UP000000674">
    <property type="component" value="Chromosome"/>
</dbReference>
<gene>
    <name evidence="1" type="ordered locus">Mthe_1605</name>
</gene>
<dbReference type="EMBL" id="CP000477">
    <property type="protein sequence ID" value="ABK15372.1"/>
    <property type="molecule type" value="Genomic_DNA"/>
</dbReference>
<dbReference type="STRING" id="349307.Mthe_1605"/>